<proteinExistence type="predicted"/>
<dbReference type="EMBL" id="JAESVA010000003">
    <property type="protein sequence ID" value="MCB8880672.1"/>
    <property type="molecule type" value="Genomic_DNA"/>
</dbReference>
<dbReference type="AlphaFoldDB" id="A0A963Z0M0"/>
<dbReference type="RefSeq" id="WP_227307333.1">
    <property type="nucleotide sequence ID" value="NZ_JAESVA010000003.1"/>
</dbReference>
<evidence type="ECO:0000313" key="2">
    <source>
        <dbReference type="EMBL" id="MCB8880672.1"/>
    </source>
</evidence>
<accession>A0A963Z0M0</accession>
<keyword evidence="3" id="KW-1185">Reference proteome</keyword>
<evidence type="ECO:0008006" key="4">
    <source>
        <dbReference type="Google" id="ProtNLM"/>
    </source>
</evidence>
<keyword evidence="1" id="KW-0732">Signal</keyword>
<dbReference type="Proteomes" id="UP000721844">
    <property type="component" value="Unassembled WGS sequence"/>
</dbReference>
<feature type="signal peptide" evidence="1">
    <location>
        <begin position="1"/>
        <end position="17"/>
    </location>
</feature>
<dbReference type="PROSITE" id="PS51257">
    <property type="entry name" value="PROKAR_LIPOPROTEIN"/>
    <property type="match status" value="1"/>
</dbReference>
<sequence>MTLKPSAICLAALLGLAGCTIGSGPPYRVQTQSASGITILTDPALRNLSQVQQVARSHCASFGKQAVQARVSNNLRGGRAAVYFACR</sequence>
<organism evidence="2 3">
    <name type="scientific">Acidisoma cellulosilyticum</name>
    <dbReference type="NCBI Taxonomy" id="2802395"/>
    <lineage>
        <taxon>Bacteria</taxon>
        <taxon>Pseudomonadati</taxon>
        <taxon>Pseudomonadota</taxon>
        <taxon>Alphaproteobacteria</taxon>
        <taxon>Acetobacterales</taxon>
        <taxon>Acidocellaceae</taxon>
        <taxon>Acidisoma</taxon>
    </lineage>
</organism>
<gene>
    <name evidence="2" type="ORF">ACELLULO517_10555</name>
</gene>
<name>A0A963Z0M0_9PROT</name>
<reference evidence="2 3" key="1">
    <citation type="journal article" date="2021" name="Microorganisms">
        <title>Acidisoma silvae sp. nov. and Acidisomacellulosilytica sp. nov., Two Acidophilic Bacteria Isolated from Decaying Wood, Hydrolyzing Cellulose and Producing Poly-3-hydroxybutyrate.</title>
        <authorList>
            <person name="Mieszkin S."/>
            <person name="Pouder E."/>
            <person name="Uroz S."/>
            <person name="Simon-Colin C."/>
            <person name="Alain K."/>
        </authorList>
    </citation>
    <scope>NUCLEOTIDE SEQUENCE [LARGE SCALE GENOMIC DNA]</scope>
    <source>
        <strain evidence="2 3">HW T5.17</strain>
    </source>
</reference>
<feature type="chain" id="PRO_5036947923" description="Lipoprotein" evidence="1">
    <location>
        <begin position="18"/>
        <end position="87"/>
    </location>
</feature>
<comment type="caution">
    <text evidence="2">The sequence shown here is derived from an EMBL/GenBank/DDBJ whole genome shotgun (WGS) entry which is preliminary data.</text>
</comment>
<evidence type="ECO:0000256" key="1">
    <source>
        <dbReference type="SAM" id="SignalP"/>
    </source>
</evidence>
<evidence type="ECO:0000313" key="3">
    <source>
        <dbReference type="Proteomes" id="UP000721844"/>
    </source>
</evidence>
<protein>
    <recommendedName>
        <fullName evidence="4">Lipoprotein</fullName>
    </recommendedName>
</protein>